<dbReference type="Gene3D" id="1.20.200.10">
    <property type="entry name" value="Fumarase/aspartase (Central domain)"/>
    <property type="match status" value="1"/>
</dbReference>
<keyword evidence="1 3" id="KW-0456">Lyase</keyword>
<dbReference type="RefSeq" id="WP_350279036.1">
    <property type="nucleotide sequence ID" value="NZ_CP158165.1"/>
</dbReference>
<feature type="region of interest" description="Disordered" evidence="2">
    <location>
        <begin position="57"/>
        <end position="79"/>
    </location>
</feature>
<name>A0AAU7THQ3_9ACTN</name>
<sequence>MIVNDPGDLDPSNPNPIELAPALLDRLAAIRAAALDTLESGRPVYGVTTGMGNLSKTRLTSEEQSRHQRNLLRGRAVGGPPWLPPDEARAVLIGRLRTFLTGDAAVSVELVQQLVALINSPVLPEIPAEGAGSAGEIIPLAHAFASLDPGPKEGIALLAGIPGATGRATLQARRAHRLADHLTAVGAAAIAVIGANRDPYHPAAGRADDVLAEELARLRALAGPEPEPRSLQAPVSFRVAGPVVAHVRRTLQELEAAVQRAFDGVTDSPAYLDGEFVGTAGFHGLELAARCDHLTAALAHAAEVSAARLHRLLDPAVTGLPAQLAREPGPEAGLVAVHKRAVAITHQLRRLTLPTAISTAETSNGQEDVQSFSWEAVGNLGAAIRRVREVTACELLAVRQAFALSERPVPPGLQDLLRAVDAVVPPIDGDRAFGADLTRLVDEVL</sequence>
<dbReference type="SUPFAM" id="SSF48557">
    <property type="entry name" value="L-aspartase-like"/>
    <property type="match status" value="1"/>
</dbReference>
<dbReference type="AlphaFoldDB" id="A0AAU7THQ3"/>
<reference evidence="3" key="1">
    <citation type="submission" date="2024-06" db="EMBL/GenBank/DDBJ databases">
        <title>Kribbella sp. strain HUAS MG21 genome sequences.</title>
        <authorList>
            <person name="Mo P."/>
        </authorList>
    </citation>
    <scope>NUCLEOTIDE SEQUENCE</scope>
    <source>
        <strain evidence="3">HUAS MG21</strain>
    </source>
</reference>
<gene>
    <name evidence="3" type="ORF">ABN611_07360</name>
</gene>
<dbReference type="Gene3D" id="1.10.275.10">
    <property type="entry name" value="Fumarase/aspartase (N-terminal domain)"/>
    <property type="match status" value="1"/>
</dbReference>
<dbReference type="EMBL" id="CP158165">
    <property type="protein sequence ID" value="XBV26236.1"/>
    <property type="molecule type" value="Genomic_DNA"/>
</dbReference>
<evidence type="ECO:0000313" key="3">
    <source>
        <dbReference type="EMBL" id="XBV26236.1"/>
    </source>
</evidence>
<protein>
    <submittedName>
        <fullName evidence="3">Aromatic amino acid lyase</fullName>
    </submittedName>
</protein>
<evidence type="ECO:0000256" key="1">
    <source>
        <dbReference type="ARBA" id="ARBA00023239"/>
    </source>
</evidence>
<evidence type="ECO:0000256" key="2">
    <source>
        <dbReference type="SAM" id="MobiDB-lite"/>
    </source>
</evidence>
<proteinExistence type="predicted"/>
<dbReference type="GO" id="GO:0016841">
    <property type="term" value="F:ammonia-lyase activity"/>
    <property type="evidence" value="ECO:0007669"/>
    <property type="project" value="UniProtKB-ARBA"/>
</dbReference>
<dbReference type="Pfam" id="PF00221">
    <property type="entry name" value="Lyase_aromatic"/>
    <property type="match status" value="1"/>
</dbReference>
<dbReference type="InterPro" id="IPR001106">
    <property type="entry name" value="Aromatic_Lyase"/>
</dbReference>
<dbReference type="InterPro" id="IPR008948">
    <property type="entry name" value="L-Aspartase-like"/>
</dbReference>
<dbReference type="InterPro" id="IPR024083">
    <property type="entry name" value="Fumarase/histidase_N"/>
</dbReference>
<organism evidence="3">
    <name type="scientific">Kribbella sp. HUAS MG21</name>
    <dbReference type="NCBI Taxonomy" id="3160966"/>
    <lineage>
        <taxon>Bacteria</taxon>
        <taxon>Bacillati</taxon>
        <taxon>Actinomycetota</taxon>
        <taxon>Actinomycetes</taxon>
        <taxon>Propionibacteriales</taxon>
        <taxon>Kribbellaceae</taxon>
        <taxon>Kribbella</taxon>
    </lineage>
</organism>
<dbReference type="PANTHER" id="PTHR10362">
    <property type="entry name" value="HISTIDINE AMMONIA-LYASE"/>
    <property type="match status" value="1"/>
</dbReference>
<accession>A0AAU7THQ3</accession>